<protein>
    <recommendedName>
        <fullName evidence="1 8">Serine--tRNA ligase</fullName>
        <ecNumber evidence="1 8">6.1.1.11</ecNumber>
    </recommendedName>
</protein>
<evidence type="ECO:0000313" key="18">
    <source>
        <dbReference type="EMBL" id="MZK18517.1"/>
    </source>
</evidence>
<evidence type="ECO:0000313" key="31">
    <source>
        <dbReference type="Proteomes" id="UP000284112"/>
    </source>
</evidence>
<keyword evidence="7" id="KW-0030">Aminoacyl-tRNA synthetase</keyword>
<evidence type="ECO:0000313" key="35">
    <source>
        <dbReference type="Proteomes" id="UP000472916"/>
    </source>
</evidence>
<accession>A0A173V9R2</accession>
<dbReference type="Proteomes" id="UP000095439">
    <property type="component" value="Unassembled WGS sequence"/>
</dbReference>
<feature type="binding site" evidence="9">
    <location>
        <position position="265"/>
    </location>
    <ligand>
        <name>L-serine</name>
        <dbReference type="ChEBI" id="CHEBI:33384"/>
    </ligand>
</feature>
<dbReference type="Gene3D" id="1.10.287.40">
    <property type="entry name" value="Serine-tRNA synthetase, tRNA binding domain"/>
    <property type="match status" value="1"/>
</dbReference>
<evidence type="ECO:0000313" key="23">
    <source>
        <dbReference type="EMBL" id="RHG26152.1"/>
    </source>
</evidence>
<reference evidence="24 32" key="4">
    <citation type="submission" date="2019-07" db="EMBL/GenBank/DDBJ databases">
        <authorList>
            <person name="Hibberd C M."/>
            <person name="Gehrig L. J."/>
            <person name="Chang H.-W."/>
            <person name="Venkatesh S."/>
        </authorList>
    </citation>
    <scope>NUCLEOTIDE SEQUENCE [LARGE SCALE GENOMIC DNA]</scope>
    <source>
        <strain evidence="24">Dorea_longicatena_SSTS_Bg7063</strain>
    </source>
</reference>
<dbReference type="InterPro" id="IPR010978">
    <property type="entry name" value="tRNA-bd_arm"/>
</dbReference>
<feature type="site" description="Important for serine binding" evidence="9">
    <location>
        <position position="387"/>
    </location>
</feature>
<evidence type="ECO:0000313" key="16">
    <source>
        <dbReference type="EMBL" id="CUQ22113.1"/>
    </source>
</evidence>
<dbReference type="Proteomes" id="UP000449249">
    <property type="component" value="Unassembled WGS sequence"/>
</dbReference>
<keyword evidence="6" id="KW-0648">Protein biosynthesis</keyword>
<dbReference type="EMBL" id="WWSB01000013">
    <property type="protein sequence ID" value="MZK18517.1"/>
    <property type="molecule type" value="Genomic_DNA"/>
</dbReference>
<dbReference type="Proteomes" id="UP000095380">
    <property type="component" value="Unassembled WGS sequence"/>
</dbReference>
<gene>
    <name evidence="13" type="primary">serS</name>
    <name evidence="24" type="ORF">DLSSTS7063_01745</name>
    <name evidence="23" type="ORF">DW265_07065</name>
    <name evidence="22" type="ORF">DW641_13135</name>
    <name evidence="21" type="ORF">DXB16_09110</name>
    <name evidence="15" type="ORF">ERS852408_01868</name>
    <name evidence="14" type="ORF">ERS852423_02559</name>
    <name evidence="16" type="ORF">ERS852526_03185</name>
    <name evidence="13" type="ORF">ERS852573_02636</name>
    <name evidence="20" type="ORF">G4332_10820</name>
    <name evidence="19" type="ORF">GT528_14550</name>
    <name evidence="18" type="ORF">GT565_10400</name>
    <name evidence="17" type="ORF">GT576_12605</name>
</gene>
<evidence type="ECO:0000313" key="30">
    <source>
        <dbReference type="Proteomes" id="UP000284095"/>
    </source>
</evidence>
<sequence length="429" mass="48878">MLDIKFVRNNPDVVKQNIKNKFQDEKLPLVDEVIELDQKNRDIKGEVEALRAEKNKISKQIGACMAQGKKEEAEELKRKVAESAARIEELSKEEKEVEEKLKQNMMIIPNIIDPSVPIGKDDSQNVEIEKFGEPFVPDFEIPYHTEIMEAFDGIDLESAGRVAGNGFYYLMGDIARIHSSVLAYARDFMINRGFTYCVPPFMIRSNVVTGVMSFAEMDSMMYKIEGEDLYLIGTSEHSMIGKFIDTMLEEKQLPQTLTSYSPCFRKEKGAHGIEERGVYRIHQFEKQEMIVVCKPEESKIWYDKLWQNTVDLFRSLDIPVRTLECCSGDLADLKVKSCDVEAWSPRQKKYFEVGSCSNLGDAQARRLGIRVKGEDGTKYFAHTLNNTVVAPPRMLIAFLENNLQEDGSVKIPKALQPYMGGTEKLVPKK</sequence>
<evidence type="ECO:0000313" key="34">
    <source>
        <dbReference type="Proteomes" id="UP000449249"/>
    </source>
</evidence>
<dbReference type="Proteomes" id="UP000284095">
    <property type="component" value="Unassembled WGS sequence"/>
</dbReference>
<evidence type="ECO:0000256" key="4">
    <source>
        <dbReference type="ARBA" id="ARBA00022741"/>
    </source>
</evidence>
<evidence type="ECO:0000256" key="2">
    <source>
        <dbReference type="ARBA" id="ARBA00022490"/>
    </source>
</evidence>
<dbReference type="InterPro" id="IPR045864">
    <property type="entry name" value="aa-tRNA-synth_II/BPL/LPL"/>
</dbReference>
<evidence type="ECO:0000313" key="29">
    <source>
        <dbReference type="Proteomes" id="UP000261285"/>
    </source>
</evidence>
<dbReference type="InterPro" id="IPR006195">
    <property type="entry name" value="aa-tRNA-synth_II"/>
</dbReference>
<dbReference type="Proteomes" id="UP000472916">
    <property type="component" value="Unassembled WGS sequence"/>
</dbReference>
<feature type="binding site" evidence="9">
    <location>
        <position position="385"/>
    </location>
    <ligand>
        <name>L-serine</name>
        <dbReference type="ChEBI" id="CHEBI:33384"/>
    </ligand>
</feature>
<evidence type="ECO:0000313" key="14">
    <source>
        <dbReference type="EMBL" id="CUO20269.1"/>
    </source>
</evidence>
<dbReference type="GO" id="GO:0004828">
    <property type="term" value="F:serine-tRNA ligase activity"/>
    <property type="evidence" value="ECO:0007669"/>
    <property type="project" value="UniProtKB-UniRule"/>
</dbReference>
<dbReference type="Proteomes" id="UP000095485">
    <property type="component" value="Unassembled WGS sequence"/>
</dbReference>
<dbReference type="Proteomes" id="UP000284112">
    <property type="component" value="Unassembled WGS sequence"/>
</dbReference>
<dbReference type="eggNOG" id="COG0172">
    <property type="taxonomic scope" value="Bacteria"/>
</dbReference>
<name>A0A173V9R2_9FIRM</name>
<dbReference type="GO" id="GO:0006434">
    <property type="term" value="P:seryl-tRNA aminoacylation"/>
    <property type="evidence" value="ECO:0007669"/>
    <property type="project" value="UniProtKB-UniRule"/>
</dbReference>
<dbReference type="InterPro" id="IPR042103">
    <property type="entry name" value="SerRS_1_N_sf"/>
</dbReference>
<feature type="binding site" evidence="9">
    <location>
        <position position="234"/>
    </location>
    <ligand>
        <name>L-serine</name>
        <dbReference type="ChEBI" id="CHEBI:33384"/>
    </ligand>
</feature>
<reference evidence="20" key="6">
    <citation type="submission" date="2020-02" db="EMBL/GenBank/DDBJ databases">
        <authorList>
            <person name="Littmann E."/>
            <person name="Sorbara M."/>
        </authorList>
    </citation>
    <scope>NUCLEOTIDE SEQUENCE</scope>
    <source>
        <strain evidence="20">MSK.10.16</strain>
    </source>
</reference>
<dbReference type="EMBL" id="CYYM01000010">
    <property type="protein sequence ID" value="CUO29979.1"/>
    <property type="molecule type" value="Genomic_DNA"/>
</dbReference>
<dbReference type="InterPro" id="IPR002317">
    <property type="entry name" value="Ser-tRNA-ligase_type_1"/>
</dbReference>
<dbReference type="InterPro" id="IPR015866">
    <property type="entry name" value="Ser-tRNA-synth_1_N"/>
</dbReference>
<dbReference type="STRING" id="88431.ERS852423_02559"/>
<dbReference type="NCBIfam" id="TIGR00414">
    <property type="entry name" value="serS"/>
    <property type="match status" value="1"/>
</dbReference>
<dbReference type="AlphaFoldDB" id="A0A173V9R2"/>
<dbReference type="Proteomes" id="UP000724058">
    <property type="component" value="Unassembled WGS sequence"/>
</dbReference>
<reference evidence="25 26" key="1">
    <citation type="submission" date="2015-09" db="EMBL/GenBank/DDBJ databases">
        <authorList>
            <consortium name="Pathogen Informatics"/>
        </authorList>
    </citation>
    <scope>NUCLEOTIDE SEQUENCE [LARGE SCALE GENOMIC DNA]</scope>
    <source>
        <strain evidence="15 25">2789STDY5608851</strain>
        <strain evidence="14 26">2789STDY5608866</strain>
        <strain evidence="16 27">2789STDY5834914</strain>
        <strain evidence="13 28">2789STDY5834961</strain>
    </source>
</reference>
<dbReference type="Proteomes" id="UP000398619">
    <property type="component" value="Unassembled WGS sequence"/>
</dbReference>
<keyword evidence="3 13" id="KW-0436">Ligase</keyword>
<dbReference type="Proteomes" id="UP000261285">
    <property type="component" value="Unassembled WGS sequence"/>
</dbReference>
<feature type="binding site" evidence="9">
    <location>
        <position position="288"/>
    </location>
    <ligand>
        <name>L-serine</name>
        <dbReference type="ChEBI" id="CHEBI:33384"/>
    </ligand>
</feature>
<dbReference type="PROSITE" id="PS50862">
    <property type="entry name" value="AA_TRNA_LIGASE_II"/>
    <property type="match status" value="1"/>
</dbReference>
<dbReference type="SUPFAM" id="SSF46589">
    <property type="entry name" value="tRNA-binding arm"/>
    <property type="match status" value="1"/>
</dbReference>
<evidence type="ECO:0000313" key="17">
    <source>
        <dbReference type="EMBL" id="MZK11153.1"/>
    </source>
</evidence>
<dbReference type="PANTHER" id="PTHR11778">
    <property type="entry name" value="SERYL-TRNA SYNTHETASE"/>
    <property type="match status" value="1"/>
</dbReference>
<dbReference type="EMBL" id="WWSH01000011">
    <property type="protein sequence ID" value="MZK11153.1"/>
    <property type="molecule type" value="Genomic_DNA"/>
</dbReference>
<evidence type="ECO:0000313" key="22">
    <source>
        <dbReference type="EMBL" id="RHG04946.1"/>
    </source>
</evidence>
<keyword evidence="4" id="KW-0547">Nucleotide-binding</keyword>
<feature type="domain" description="Aminoacyl-transfer RNA synthetases class-II family profile" evidence="12">
    <location>
        <begin position="143"/>
        <end position="412"/>
    </location>
</feature>
<evidence type="ECO:0000313" key="15">
    <source>
        <dbReference type="EMBL" id="CUO29979.1"/>
    </source>
</evidence>
<evidence type="ECO:0000313" key="13">
    <source>
        <dbReference type="EMBL" id="CUN22618.1"/>
    </source>
</evidence>
<reference evidence="20" key="5">
    <citation type="journal article" date="2020" name="Cell Host Microbe">
        <title>Functional and Genomic Variation between Human-Derived Isolates of Lachnospiraceae Reveals Inter- and Intra-Species Diversity.</title>
        <authorList>
            <person name="Sorbara M.T."/>
            <person name="Littmann E.R."/>
            <person name="Fontana E."/>
            <person name="Moody T.U."/>
            <person name="Kohout C.E."/>
            <person name="Gjonbalaj M."/>
            <person name="Eaton V."/>
            <person name="Seok R."/>
            <person name="Leiner I.M."/>
            <person name="Pamer E.G."/>
        </authorList>
    </citation>
    <scope>NUCLEOTIDE SEQUENCE</scope>
    <source>
        <strain evidence="20">MSK.10.16</strain>
    </source>
</reference>
<dbReference type="EMBL" id="QRHW01000029">
    <property type="protein sequence ID" value="RHG04946.1"/>
    <property type="molecule type" value="Genomic_DNA"/>
</dbReference>
<evidence type="ECO:0000313" key="33">
    <source>
        <dbReference type="Proteomes" id="UP000446719"/>
    </source>
</evidence>
<evidence type="ECO:0000256" key="7">
    <source>
        <dbReference type="ARBA" id="ARBA00023146"/>
    </source>
</evidence>
<evidence type="ECO:0000259" key="12">
    <source>
        <dbReference type="PROSITE" id="PS50862"/>
    </source>
</evidence>
<dbReference type="Proteomes" id="UP000446719">
    <property type="component" value="Unassembled WGS sequence"/>
</dbReference>
<dbReference type="EMBL" id="JAAIOD010000014">
    <property type="protein sequence ID" value="NSE58591.1"/>
    <property type="molecule type" value="Genomic_DNA"/>
</dbReference>
<feature type="binding site" evidence="10">
    <location>
        <begin position="265"/>
        <end position="267"/>
    </location>
    <ligand>
        <name>ATP</name>
        <dbReference type="ChEBI" id="CHEBI:30616"/>
    </ligand>
</feature>
<evidence type="ECO:0000256" key="11">
    <source>
        <dbReference type="SAM" id="Coils"/>
    </source>
</evidence>
<dbReference type="Proteomes" id="UP000095597">
    <property type="component" value="Unassembled WGS sequence"/>
</dbReference>
<dbReference type="EMBL" id="CYXO01000020">
    <property type="protein sequence ID" value="CUN22618.1"/>
    <property type="molecule type" value="Genomic_DNA"/>
</dbReference>
<dbReference type="EMBL" id="CZAY01000032">
    <property type="protein sequence ID" value="CUQ22113.1"/>
    <property type="molecule type" value="Genomic_DNA"/>
</dbReference>
<dbReference type="PIRSF" id="PIRSF001529">
    <property type="entry name" value="Ser-tRNA-synth_IIa"/>
    <property type="match status" value="1"/>
</dbReference>
<dbReference type="GO" id="GO:0016740">
    <property type="term" value="F:transferase activity"/>
    <property type="evidence" value="ECO:0007669"/>
    <property type="project" value="UniProtKB-ARBA"/>
</dbReference>
<evidence type="ECO:0000313" key="28">
    <source>
        <dbReference type="Proteomes" id="UP000095597"/>
    </source>
</evidence>
<dbReference type="InterPro" id="IPR002314">
    <property type="entry name" value="aa-tRNA-synt_IIb"/>
</dbReference>
<dbReference type="GO" id="GO:0005524">
    <property type="term" value="F:ATP binding"/>
    <property type="evidence" value="ECO:0007669"/>
    <property type="project" value="UniProtKB-KW"/>
</dbReference>
<evidence type="ECO:0000313" key="25">
    <source>
        <dbReference type="Proteomes" id="UP000095380"/>
    </source>
</evidence>
<dbReference type="SUPFAM" id="SSF55681">
    <property type="entry name" value="Class II aaRS and biotin synthetases"/>
    <property type="match status" value="1"/>
</dbReference>
<dbReference type="Pfam" id="PF02403">
    <property type="entry name" value="Seryl_tRNA_N"/>
    <property type="match status" value="1"/>
</dbReference>
<dbReference type="EMBL" id="QSVN01000009">
    <property type="protein sequence ID" value="RGO31875.1"/>
    <property type="molecule type" value="Genomic_DNA"/>
</dbReference>
<proteinExistence type="predicted"/>
<dbReference type="EMBL" id="QRIC01000013">
    <property type="protein sequence ID" value="RHG26152.1"/>
    <property type="molecule type" value="Genomic_DNA"/>
</dbReference>
<feature type="binding site" evidence="10">
    <location>
        <begin position="352"/>
        <end position="355"/>
    </location>
    <ligand>
        <name>ATP</name>
        <dbReference type="ChEBI" id="CHEBI:30616"/>
    </ligand>
</feature>
<evidence type="ECO:0000313" key="19">
    <source>
        <dbReference type="EMBL" id="MZK42863.1"/>
    </source>
</evidence>
<evidence type="ECO:0000256" key="9">
    <source>
        <dbReference type="PIRSR" id="PIRSR001529-1"/>
    </source>
</evidence>
<dbReference type="EC" id="6.1.1.11" evidence="1 8"/>
<evidence type="ECO:0000256" key="10">
    <source>
        <dbReference type="PIRSR" id="PIRSR001529-2"/>
    </source>
</evidence>
<dbReference type="GeneID" id="96230457"/>
<keyword evidence="2" id="KW-0963">Cytoplasm</keyword>
<dbReference type="OrthoDB" id="9804647at2"/>
<evidence type="ECO:0000256" key="6">
    <source>
        <dbReference type="ARBA" id="ARBA00022917"/>
    </source>
</evidence>
<evidence type="ECO:0000313" key="21">
    <source>
        <dbReference type="EMBL" id="RGO31875.1"/>
    </source>
</evidence>
<evidence type="ECO:0000256" key="3">
    <source>
        <dbReference type="ARBA" id="ARBA00022598"/>
    </source>
</evidence>
<keyword evidence="11" id="KW-0175">Coiled coil</keyword>
<evidence type="ECO:0000313" key="24">
    <source>
        <dbReference type="EMBL" id="VUX10573.1"/>
    </source>
</evidence>
<feature type="coiled-coil region" evidence="11">
    <location>
        <begin position="33"/>
        <end position="107"/>
    </location>
</feature>
<evidence type="ECO:0000256" key="1">
    <source>
        <dbReference type="ARBA" id="ARBA00012840"/>
    </source>
</evidence>
<dbReference type="RefSeq" id="WP_006427141.1">
    <property type="nucleotide sequence ID" value="NZ_AP031429.1"/>
</dbReference>
<dbReference type="Pfam" id="PF00587">
    <property type="entry name" value="tRNA-synt_2b"/>
    <property type="match status" value="1"/>
</dbReference>
<keyword evidence="5 10" id="KW-0067">ATP-binding</keyword>
<dbReference type="EMBL" id="WWSC01000025">
    <property type="protein sequence ID" value="MZK42863.1"/>
    <property type="molecule type" value="Genomic_DNA"/>
</dbReference>
<reference evidence="29 30" key="2">
    <citation type="submission" date="2018-08" db="EMBL/GenBank/DDBJ databases">
        <title>A genome reference for cultivated species of the human gut microbiota.</title>
        <authorList>
            <person name="Zou Y."/>
            <person name="Xue W."/>
            <person name="Luo G."/>
        </authorList>
    </citation>
    <scope>NUCLEOTIDE SEQUENCE [LARGE SCALE GENOMIC DNA]</scope>
    <source>
        <strain evidence="23 30">AM22-22</strain>
        <strain evidence="22 31">AM23-13</strain>
        <strain evidence="21 29">OM02-16</strain>
    </source>
</reference>
<dbReference type="EMBL" id="CABHNM010000040">
    <property type="protein sequence ID" value="VUX10573.1"/>
    <property type="molecule type" value="Genomic_DNA"/>
</dbReference>
<evidence type="ECO:0000313" key="26">
    <source>
        <dbReference type="Proteomes" id="UP000095439"/>
    </source>
</evidence>
<dbReference type="GO" id="GO:0005737">
    <property type="term" value="C:cytoplasm"/>
    <property type="evidence" value="ECO:0007669"/>
    <property type="project" value="UniProtKB-UniRule"/>
</dbReference>
<evidence type="ECO:0000256" key="8">
    <source>
        <dbReference type="NCBIfam" id="TIGR00414"/>
    </source>
</evidence>
<evidence type="ECO:0000313" key="27">
    <source>
        <dbReference type="Proteomes" id="UP000095485"/>
    </source>
</evidence>
<organism evidence="13 28">
    <name type="scientific">Dorea longicatena</name>
    <dbReference type="NCBI Taxonomy" id="88431"/>
    <lineage>
        <taxon>Bacteria</taxon>
        <taxon>Bacillati</taxon>
        <taxon>Bacillota</taxon>
        <taxon>Clostridia</taxon>
        <taxon>Lachnospirales</taxon>
        <taxon>Lachnospiraceae</taxon>
        <taxon>Dorea</taxon>
    </lineage>
</organism>
<reference evidence="33 34" key="3">
    <citation type="journal article" date="2019" name="Nat. Med.">
        <title>A library of human gut bacterial isolates paired with longitudinal multiomics data enables mechanistic microbiome research.</title>
        <authorList>
            <person name="Poyet M."/>
            <person name="Groussin M."/>
            <person name="Gibbons S.M."/>
            <person name="Avila-Pacheco J."/>
            <person name="Jiang X."/>
            <person name="Kearney S.M."/>
            <person name="Perrotta A.R."/>
            <person name="Berdy B."/>
            <person name="Zhao S."/>
            <person name="Lieberman T.D."/>
            <person name="Swanson P.K."/>
            <person name="Smith M."/>
            <person name="Roesemann S."/>
            <person name="Alexander J.E."/>
            <person name="Rich S.A."/>
            <person name="Livny J."/>
            <person name="Vlamakis H."/>
            <person name="Clish C."/>
            <person name="Bullock K."/>
            <person name="Deik A."/>
            <person name="Scott J."/>
            <person name="Pierce K.A."/>
            <person name="Xavier R.J."/>
            <person name="Alm E.J."/>
        </authorList>
    </citation>
    <scope>NUCLEOTIDE SEQUENCE [LARGE SCALE GENOMIC DNA]</scope>
    <source>
        <strain evidence="17 34">BIOML-A1</strain>
        <strain evidence="19 35">BIOML-A6</strain>
        <strain evidence="18 33">BIOML-A7</strain>
    </source>
</reference>
<evidence type="ECO:0000313" key="20">
    <source>
        <dbReference type="EMBL" id="NSE58591.1"/>
    </source>
</evidence>
<evidence type="ECO:0000313" key="32">
    <source>
        <dbReference type="Proteomes" id="UP000398619"/>
    </source>
</evidence>
<evidence type="ECO:0000256" key="5">
    <source>
        <dbReference type="ARBA" id="ARBA00022840"/>
    </source>
</evidence>
<dbReference type="PRINTS" id="PR00981">
    <property type="entry name" value="TRNASYNTHSER"/>
</dbReference>
<dbReference type="Gene3D" id="3.30.930.10">
    <property type="entry name" value="Bira Bifunctional Protein, Domain 2"/>
    <property type="match status" value="1"/>
</dbReference>
<dbReference type="GO" id="GO:0140096">
    <property type="term" value="F:catalytic activity, acting on a protein"/>
    <property type="evidence" value="ECO:0007669"/>
    <property type="project" value="UniProtKB-ARBA"/>
</dbReference>
<dbReference type="EMBL" id="CYYY01000015">
    <property type="protein sequence ID" value="CUO20269.1"/>
    <property type="molecule type" value="Genomic_DNA"/>
</dbReference>
<keyword evidence="30" id="KW-1185">Reference proteome</keyword>